<dbReference type="CDD" id="cd01949">
    <property type="entry name" value="GGDEF"/>
    <property type="match status" value="1"/>
</dbReference>
<dbReference type="GO" id="GO:0071111">
    <property type="term" value="F:cyclic-guanylate-specific phosphodiesterase activity"/>
    <property type="evidence" value="ECO:0007669"/>
    <property type="project" value="InterPro"/>
</dbReference>
<feature type="transmembrane region" description="Helical" evidence="1">
    <location>
        <begin position="255"/>
        <end position="274"/>
    </location>
</feature>
<feature type="transmembrane region" description="Helical" evidence="1">
    <location>
        <begin position="133"/>
        <end position="151"/>
    </location>
</feature>
<gene>
    <name evidence="4" type="ORF">CLV92_1123</name>
</gene>
<dbReference type="InterPro" id="IPR001633">
    <property type="entry name" value="EAL_dom"/>
</dbReference>
<feature type="domain" description="GGDEF" evidence="3">
    <location>
        <begin position="338"/>
        <end position="472"/>
    </location>
</feature>
<keyword evidence="1" id="KW-0812">Transmembrane</keyword>
<dbReference type="EMBL" id="PTJD01000012">
    <property type="protein sequence ID" value="PPK92831.1"/>
    <property type="molecule type" value="Genomic_DNA"/>
</dbReference>
<dbReference type="RefSeq" id="WP_104434170.1">
    <property type="nucleotide sequence ID" value="NZ_PTJD01000012.1"/>
</dbReference>
<dbReference type="SMART" id="SM00052">
    <property type="entry name" value="EAL"/>
    <property type="match status" value="1"/>
</dbReference>
<dbReference type="InterPro" id="IPR050706">
    <property type="entry name" value="Cyclic-di-GMP_PDE-like"/>
</dbReference>
<dbReference type="Gene3D" id="3.30.70.270">
    <property type="match status" value="1"/>
</dbReference>
<dbReference type="Pfam" id="PF00563">
    <property type="entry name" value="EAL"/>
    <property type="match status" value="1"/>
</dbReference>
<feature type="transmembrane region" description="Helical" evidence="1">
    <location>
        <begin position="91"/>
        <end position="112"/>
    </location>
</feature>
<dbReference type="OrthoDB" id="23692at2"/>
<feature type="transmembrane region" description="Helical" evidence="1">
    <location>
        <begin position="32"/>
        <end position="51"/>
    </location>
</feature>
<reference evidence="4 5" key="1">
    <citation type="submission" date="2018-02" db="EMBL/GenBank/DDBJ databases">
        <title>Genomic Encyclopedia of Archaeal and Bacterial Type Strains, Phase II (KMG-II): from individual species to whole genera.</title>
        <authorList>
            <person name="Goeker M."/>
        </authorList>
    </citation>
    <scope>NUCLEOTIDE SEQUENCE [LARGE SCALE GENOMIC DNA]</scope>
    <source>
        <strain evidence="4 5">DSM 22857</strain>
    </source>
</reference>
<dbReference type="InterPro" id="IPR000160">
    <property type="entry name" value="GGDEF_dom"/>
</dbReference>
<dbReference type="SMART" id="SM00267">
    <property type="entry name" value="GGDEF"/>
    <property type="match status" value="1"/>
</dbReference>
<dbReference type="SUPFAM" id="SSF55073">
    <property type="entry name" value="Nucleotide cyclase"/>
    <property type="match status" value="1"/>
</dbReference>
<dbReference type="Gene3D" id="3.20.20.450">
    <property type="entry name" value="EAL domain"/>
    <property type="match status" value="1"/>
</dbReference>
<evidence type="ECO:0000259" key="3">
    <source>
        <dbReference type="PROSITE" id="PS50887"/>
    </source>
</evidence>
<feature type="transmembrane region" description="Helical" evidence="1">
    <location>
        <begin position="190"/>
        <end position="206"/>
    </location>
</feature>
<keyword evidence="1" id="KW-0472">Membrane</keyword>
<organism evidence="4 5">
    <name type="scientific">Kineococcus xinjiangensis</name>
    <dbReference type="NCBI Taxonomy" id="512762"/>
    <lineage>
        <taxon>Bacteria</taxon>
        <taxon>Bacillati</taxon>
        <taxon>Actinomycetota</taxon>
        <taxon>Actinomycetes</taxon>
        <taxon>Kineosporiales</taxon>
        <taxon>Kineosporiaceae</taxon>
        <taxon>Kineococcus</taxon>
    </lineage>
</organism>
<keyword evidence="1" id="KW-1133">Transmembrane helix</keyword>
<dbReference type="CDD" id="cd01948">
    <property type="entry name" value="EAL"/>
    <property type="match status" value="1"/>
</dbReference>
<dbReference type="PROSITE" id="PS50887">
    <property type="entry name" value="GGDEF"/>
    <property type="match status" value="1"/>
</dbReference>
<dbReference type="Proteomes" id="UP000239485">
    <property type="component" value="Unassembled WGS sequence"/>
</dbReference>
<accession>A0A2S6IF48</accession>
<evidence type="ECO:0000313" key="5">
    <source>
        <dbReference type="Proteomes" id="UP000239485"/>
    </source>
</evidence>
<proteinExistence type="predicted"/>
<keyword evidence="5" id="KW-1185">Reference proteome</keyword>
<dbReference type="PROSITE" id="PS50883">
    <property type="entry name" value="EAL"/>
    <property type="match status" value="1"/>
</dbReference>
<feature type="transmembrane region" description="Helical" evidence="1">
    <location>
        <begin position="63"/>
        <end position="85"/>
    </location>
</feature>
<evidence type="ECO:0000313" key="4">
    <source>
        <dbReference type="EMBL" id="PPK92831.1"/>
    </source>
</evidence>
<dbReference type="InterPro" id="IPR029787">
    <property type="entry name" value="Nucleotide_cyclase"/>
</dbReference>
<dbReference type="InterPro" id="IPR043128">
    <property type="entry name" value="Rev_trsase/Diguanyl_cyclase"/>
</dbReference>
<dbReference type="PANTHER" id="PTHR33121:SF19">
    <property type="entry name" value="CYCLIC DI-GMP PHOSPHODIESTERASE PA2567"/>
    <property type="match status" value="1"/>
</dbReference>
<evidence type="ECO:0000256" key="1">
    <source>
        <dbReference type="SAM" id="Phobius"/>
    </source>
</evidence>
<dbReference type="InterPro" id="IPR035919">
    <property type="entry name" value="EAL_sf"/>
</dbReference>
<dbReference type="SUPFAM" id="SSF141868">
    <property type="entry name" value="EAL domain-like"/>
    <property type="match status" value="1"/>
</dbReference>
<feature type="transmembrane region" description="Helical" evidence="1">
    <location>
        <begin position="280"/>
        <end position="299"/>
    </location>
</feature>
<comment type="caution">
    <text evidence="4">The sequence shown here is derived from an EMBL/GenBank/DDBJ whole genome shotgun (WGS) entry which is preliminary data.</text>
</comment>
<dbReference type="NCBIfam" id="TIGR00254">
    <property type="entry name" value="GGDEF"/>
    <property type="match status" value="1"/>
</dbReference>
<protein>
    <submittedName>
        <fullName evidence="4">Diguanylate cyclase (GGDEF)-like protein</fullName>
    </submittedName>
</protein>
<dbReference type="PANTHER" id="PTHR33121">
    <property type="entry name" value="CYCLIC DI-GMP PHOSPHODIESTERASE PDEF"/>
    <property type="match status" value="1"/>
</dbReference>
<evidence type="ECO:0000259" key="2">
    <source>
        <dbReference type="PROSITE" id="PS50883"/>
    </source>
</evidence>
<feature type="domain" description="EAL" evidence="2">
    <location>
        <begin position="480"/>
        <end position="732"/>
    </location>
</feature>
<name>A0A2S6IF48_9ACTN</name>
<sequence>MTESRRAPALVALAALPFVAYAAVVVVTGSFLGPARALWWVGLTGVLLLALRRPLRQREDRLAWFAVAGGVAAWFAGDLVNVYGIPLSLTGLPSVADMVFFAMYPLVLVAALRLARRSGARDRSRGASLDGPIVLIGGAAVATSFVVAPVWPHVGVAAATMPFALFYPVGDLVIIAACLLGLWRAGGYRRTALVVLATGVLLLGAGDTRYLVRTVEGGGKDLTSDLLWAAALLAMAAAGALGTRVAARPRAAASGVTLCSGLAATFVLVVASWADVPLGAVLLAAVALILCLLRLVAALREARQLADAQHRALRDETTGLPTARATEERLRELVRQEKPFALVLLDVGGYKQLRLALGQDLGTELLVQIAGRLAGDAVSAEFVARAGEDEFSVLVPLPDEDSERGVDRAAELVRCFDESFGLEGINVHARATAGVASFPRDGRTAAEVLSAVELSTSYGAAGGKEVAAYTRAMEDQARVRLALAGEIGDAFGAGEVIAYLQPQVSLADGRICGAEALVRWQHPRMGILTPDKFLPAIAHTNLMRRVTDTVLRQSAAQAVAWRPWGMTVSVNLAPSDLLDPELPDRVMRILHECGARPSEVRLEVTEDAVMADADRIAETLAELRRCGFHIAVDDFGQGHSSLARLRELPFDELKIDRAFLWRTADPSPAETAIVRAAVALAKDLALEVVAEGLETPDAWHRLRDMGCDSVQGYWVSRPVAPGMFDAFRAEWPERAPVAGAHLLG</sequence>
<dbReference type="Pfam" id="PF00990">
    <property type="entry name" value="GGDEF"/>
    <property type="match status" value="1"/>
</dbReference>
<dbReference type="AlphaFoldDB" id="A0A2S6IF48"/>
<feature type="transmembrane region" description="Helical" evidence="1">
    <location>
        <begin position="226"/>
        <end position="243"/>
    </location>
</feature>
<feature type="transmembrane region" description="Helical" evidence="1">
    <location>
        <begin position="163"/>
        <end position="183"/>
    </location>
</feature>